<dbReference type="PANTHER" id="PTHR11699">
    <property type="entry name" value="ALDEHYDE DEHYDROGENASE-RELATED"/>
    <property type="match status" value="1"/>
</dbReference>
<protein>
    <recommendedName>
        <fullName evidence="5">Aldehyde dehydrogenase domain-containing protein</fullName>
    </recommendedName>
</protein>
<dbReference type="InterPro" id="IPR016163">
    <property type="entry name" value="Ald_DH_C"/>
</dbReference>
<dbReference type="EMBL" id="CAXLJL010000933">
    <property type="protein sequence ID" value="CAL5141718.1"/>
    <property type="molecule type" value="Genomic_DNA"/>
</dbReference>
<proteinExistence type="inferred from homology"/>
<evidence type="ECO:0000256" key="2">
    <source>
        <dbReference type="ARBA" id="ARBA00023002"/>
    </source>
</evidence>
<dbReference type="GO" id="GO:0016620">
    <property type="term" value="F:oxidoreductase activity, acting on the aldehyde or oxo group of donors, NAD or NADP as acceptor"/>
    <property type="evidence" value="ECO:0007669"/>
    <property type="project" value="InterPro"/>
</dbReference>
<dbReference type="PROSITE" id="PS00687">
    <property type="entry name" value="ALDEHYDE_DEHYDR_GLU"/>
    <property type="match status" value="1"/>
</dbReference>
<organism evidence="6 7">
    <name type="scientific">Calicophoron daubneyi</name>
    <name type="common">Rumen fluke</name>
    <name type="synonym">Paramphistomum daubneyi</name>
    <dbReference type="NCBI Taxonomy" id="300641"/>
    <lineage>
        <taxon>Eukaryota</taxon>
        <taxon>Metazoa</taxon>
        <taxon>Spiralia</taxon>
        <taxon>Lophotrochozoa</taxon>
        <taxon>Platyhelminthes</taxon>
        <taxon>Trematoda</taxon>
        <taxon>Digenea</taxon>
        <taxon>Plagiorchiida</taxon>
        <taxon>Pronocephalata</taxon>
        <taxon>Paramphistomoidea</taxon>
        <taxon>Paramphistomidae</taxon>
        <taxon>Calicophoron</taxon>
    </lineage>
</organism>
<comment type="caution">
    <text evidence="6">The sequence shown here is derived from an EMBL/GenBank/DDBJ whole genome shotgun (WGS) entry which is preliminary data.</text>
</comment>
<dbReference type="Pfam" id="PF00171">
    <property type="entry name" value="Aldedh"/>
    <property type="match status" value="1"/>
</dbReference>
<accession>A0AAV2U009</accession>
<dbReference type="InterPro" id="IPR016162">
    <property type="entry name" value="Ald_DH_N"/>
</dbReference>
<feature type="domain" description="Aldehyde dehydrogenase" evidence="5">
    <location>
        <begin position="46"/>
        <end position="503"/>
    </location>
</feature>
<dbReference type="InterPro" id="IPR029510">
    <property type="entry name" value="Ald_DH_CS_GLU"/>
</dbReference>
<gene>
    <name evidence="6" type="ORF">CDAUBV1_LOCUS17043</name>
</gene>
<name>A0AAV2U009_CALDB</name>
<dbReference type="FunFam" id="3.40.605.10:FF:000007">
    <property type="entry name" value="NAD/NADP-dependent betaine aldehyde dehydrogenase"/>
    <property type="match status" value="1"/>
</dbReference>
<evidence type="ECO:0000259" key="5">
    <source>
        <dbReference type="Pfam" id="PF00171"/>
    </source>
</evidence>
<dbReference type="Gene3D" id="3.40.309.10">
    <property type="entry name" value="Aldehyde Dehydrogenase, Chain A, domain 2"/>
    <property type="match status" value="1"/>
</dbReference>
<reference evidence="6" key="1">
    <citation type="submission" date="2024-06" db="EMBL/GenBank/DDBJ databases">
        <authorList>
            <person name="Liu X."/>
            <person name="Lenzi L."/>
            <person name="Haldenby T S."/>
            <person name="Uol C."/>
        </authorList>
    </citation>
    <scope>NUCLEOTIDE SEQUENCE</scope>
</reference>
<evidence type="ECO:0000256" key="1">
    <source>
        <dbReference type="ARBA" id="ARBA00009986"/>
    </source>
</evidence>
<feature type="active site" evidence="3">
    <location>
        <position position="271"/>
    </location>
</feature>
<sequence length="516" mass="56092">MDSKDVFCTREDALKRLEAWLSSNEQALKLAFGPRAQQLEEPFSTAFEPATGLPLVRYRDTSMEELDVIVTEANRAQQRWMEFSPSDRANILHKVAELVREEASWLAEMETLDTGKPLWETQADVAACADSIDLFADLIPSISRTDAPEPPNPESYHYTRREPYGVCAGIGTWNSPFQTAVWKSAPALGAGNAMVFKPSPLTPVTVVRLSELYTKGGCPEHLFSVVLGGTGVGRALVSHSKITKVSFTGNAEGGRLILGATAKKLIPGTIELGGKSALIIMPDGDIDEAVKGALVGGFHTQTMASSNAARVYVHRSISPVFQKKLLDAVHRIEVGDPFSPHSSMGAVISAEHLRKMKSFIHSSILEGANLLCGGDVPSFPAESLLHGGNFIRPSILTNCHDEMTAVKEEISGPLLTLLRFETEEEVIRRLNLLFDGLGLTGSVFSKNLATATRIASKLKCSSVYVNSFNTYPPGIPFGGYEKSSRGRENAIDTLIAYTQTKTVYLRAGQLSYPFLT</sequence>
<keyword evidence="2 4" id="KW-0560">Oxidoreductase</keyword>
<dbReference type="AlphaFoldDB" id="A0AAV2U009"/>
<evidence type="ECO:0000313" key="6">
    <source>
        <dbReference type="EMBL" id="CAL5141718.1"/>
    </source>
</evidence>
<evidence type="ECO:0000256" key="4">
    <source>
        <dbReference type="RuleBase" id="RU003345"/>
    </source>
</evidence>
<dbReference type="InterPro" id="IPR016161">
    <property type="entry name" value="Ald_DH/histidinol_DH"/>
</dbReference>
<dbReference type="Proteomes" id="UP001497525">
    <property type="component" value="Unassembled WGS sequence"/>
</dbReference>
<dbReference type="InterPro" id="IPR015590">
    <property type="entry name" value="Aldehyde_DH_dom"/>
</dbReference>
<evidence type="ECO:0000313" key="7">
    <source>
        <dbReference type="Proteomes" id="UP001497525"/>
    </source>
</evidence>
<comment type="similarity">
    <text evidence="1 4">Belongs to the aldehyde dehydrogenase family.</text>
</comment>
<dbReference type="SUPFAM" id="SSF53720">
    <property type="entry name" value="ALDH-like"/>
    <property type="match status" value="1"/>
</dbReference>
<dbReference type="Gene3D" id="3.40.605.10">
    <property type="entry name" value="Aldehyde Dehydrogenase, Chain A, domain 1"/>
    <property type="match status" value="1"/>
</dbReference>
<evidence type="ECO:0000256" key="3">
    <source>
        <dbReference type="PROSITE-ProRule" id="PRU10007"/>
    </source>
</evidence>